<comment type="similarity">
    <text evidence="1 5">Belongs to the short-chain dehydrogenases/reductases (SDR) family.</text>
</comment>
<evidence type="ECO:0000256" key="4">
    <source>
        <dbReference type="ARBA" id="ARBA00048508"/>
    </source>
</evidence>
<accession>A0A7M7SZU2</accession>
<dbReference type="GO" id="GO:0032787">
    <property type="term" value="P:monocarboxylic acid metabolic process"/>
    <property type="evidence" value="ECO:0007669"/>
    <property type="project" value="UniProtKB-ARBA"/>
</dbReference>
<dbReference type="PANTHER" id="PTHR42879">
    <property type="entry name" value="3-OXOACYL-(ACYL-CARRIER-PROTEIN) REDUCTASE"/>
    <property type="match status" value="1"/>
</dbReference>
<evidence type="ECO:0000256" key="3">
    <source>
        <dbReference type="ARBA" id="ARBA00023002"/>
    </source>
</evidence>
<evidence type="ECO:0000313" key="7">
    <source>
        <dbReference type="Proteomes" id="UP000007110"/>
    </source>
</evidence>
<dbReference type="PROSITE" id="PS00061">
    <property type="entry name" value="ADH_SHORT"/>
    <property type="match status" value="1"/>
</dbReference>
<dbReference type="KEGG" id="spu:105445159"/>
<dbReference type="AlphaFoldDB" id="A0A7M7SZU2"/>
<dbReference type="FunFam" id="3.40.50.720:FF:000084">
    <property type="entry name" value="Short-chain dehydrogenase reductase"/>
    <property type="match status" value="1"/>
</dbReference>
<dbReference type="OMA" id="PMKHRER"/>
<dbReference type="GO" id="GO:0016628">
    <property type="term" value="F:oxidoreductase activity, acting on the CH-CH group of donors, NAD or NADP as acceptor"/>
    <property type="evidence" value="ECO:0000318"/>
    <property type="project" value="GO_Central"/>
</dbReference>
<dbReference type="EnsemblMetazoa" id="XM_030987517">
    <property type="protein sequence ID" value="XP_030843377"/>
    <property type="gene ID" value="LOC105445159"/>
</dbReference>
<dbReference type="Pfam" id="PF13561">
    <property type="entry name" value="adh_short_C2"/>
    <property type="match status" value="1"/>
</dbReference>
<dbReference type="EC" id="1.1.1.100" evidence="2"/>
<dbReference type="Proteomes" id="UP000007110">
    <property type="component" value="Unassembled WGS sequence"/>
</dbReference>
<comment type="catalytic activity">
    <reaction evidence="4">
        <text>a (3R)-hydroxyacyl-[ACP] + NADP(+) = a 3-oxoacyl-[ACP] + NADPH + H(+)</text>
        <dbReference type="Rhea" id="RHEA:17397"/>
        <dbReference type="Rhea" id="RHEA-COMP:9916"/>
        <dbReference type="Rhea" id="RHEA-COMP:9945"/>
        <dbReference type="ChEBI" id="CHEBI:15378"/>
        <dbReference type="ChEBI" id="CHEBI:57783"/>
        <dbReference type="ChEBI" id="CHEBI:58349"/>
        <dbReference type="ChEBI" id="CHEBI:78776"/>
        <dbReference type="ChEBI" id="CHEBI:78827"/>
        <dbReference type="EC" id="1.1.1.100"/>
    </reaction>
</comment>
<dbReference type="Pfam" id="PF00106">
    <property type="entry name" value="adh_short"/>
    <property type="match status" value="1"/>
</dbReference>
<organism evidence="6 7">
    <name type="scientific">Strongylocentrotus purpuratus</name>
    <name type="common">Purple sea urchin</name>
    <dbReference type="NCBI Taxonomy" id="7668"/>
    <lineage>
        <taxon>Eukaryota</taxon>
        <taxon>Metazoa</taxon>
        <taxon>Echinodermata</taxon>
        <taxon>Eleutherozoa</taxon>
        <taxon>Echinozoa</taxon>
        <taxon>Echinoidea</taxon>
        <taxon>Euechinoidea</taxon>
        <taxon>Echinacea</taxon>
        <taxon>Camarodonta</taxon>
        <taxon>Echinidea</taxon>
        <taxon>Strongylocentrotidae</taxon>
        <taxon>Strongylocentrotus</taxon>
    </lineage>
</organism>
<name>A0A7M7SZU2_STRPU</name>
<reference evidence="6" key="2">
    <citation type="submission" date="2021-01" db="UniProtKB">
        <authorList>
            <consortium name="EnsemblMetazoa"/>
        </authorList>
    </citation>
    <scope>IDENTIFICATION</scope>
</reference>
<dbReference type="InterPro" id="IPR050259">
    <property type="entry name" value="SDR"/>
</dbReference>
<proteinExistence type="inferred from homology"/>
<sequence length="305" mass="33438">MAQVALITGSTSGIGLGIARALASKGRSILITGFGNDQLIHKHKTEIERYCLHKCSSTIFNYNVPVTYIGGDLSREDDVIGICNQVRSHYPGGVDILVNNAERTQTDNVHGFRILNSFNFFHSAICEYSLLLLFFFQGFQFISPVEDFPLDKWNSMISVMLTAPFLLTQNLLPGMRTKGWGRIINISSVHGHVASINKSAYVTAKHGIQGLTKVVALETARSGVTCNAICPGWVSTELFEKQVDEISEQRGISWQDAKEVLLEKHPSKECTTMEQVGEAVNFICSSACDNMTGSSLVLDGGWTAV</sequence>
<dbReference type="RefSeq" id="XP_030843377.1">
    <property type="nucleotide sequence ID" value="XM_030987517.1"/>
</dbReference>
<dbReference type="OrthoDB" id="417891at2759"/>
<dbReference type="PANTHER" id="PTHR42879:SF2">
    <property type="entry name" value="3-OXOACYL-[ACYL-CARRIER-PROTEIN] REDUCTASE FABG"/>
    <property type="match status" value="1"/>
</dbReference>
<dbReference type="InParanoid" id="A0A7M7SZU2"/>
<dbReference type="Gene3D" id="3.40.50.720">
    <property type="entry name" value="NAD(P)-binding Rossmann-like Domain"/>
    <property type="match status" value="1"/>
</dbReference>
<evidence type="ECO:0000256" key="5">
    <source>
        <dbReference type="RuleBase" id="RU000363"/>
    </source>
</evidence>
<dbReference type="InterPro" id="IPR002347">
    <property type="entry name" value="SDR_fam"/>
</dbReference>
<reference evidence="7" key="1">
    <citation type="submission" date="2015-02" db="EMBL/GenBank/DDBJ databases">
        <title>Genome sequencing for Strongylocentrotus purpuratus.</title>
        <authorList>
            <person name="Murali S."/>
            <person name="Liu Y."/>
            <person name="Vee V."/>
            <person name="English A."/>
            <person name="Wang M."/>
            <person name="Skinner E."/>
            <person name="Han Y."/>
            <person name="Muzny D.M."/>
            <person name="Worley K.C."/>
            <person name="Gibbs R.A."/>
        </authorList>
    </citation>
    <scope>NUCLEOTIDE SEQUENCE</scope>
</reference>
<keyword evidence="3" id="KW-0560">Oxidoreductase</keyword>
<dbReference type="SUPFAM" id="SSF51735">
    <property type="entry name" value="NAD(P)-binding Rossmann-fold domains"/>
    <property type="match status" value="1"/>
</dbReference>
<dbReference type="InterPro" id="IPR036291">
    <property type="entry name" value="NAD(P)-bd_dom_sf"/>
</dbReference>
<evidence type="ECO:0000256" key="1">
    <source>
        <dbReference type="ARBA" id="ARBA00006484"/>
    </source>
</evidence>
<keyword evidence="7" id="KW-1185">Reference proteome</keyword>
<dbReference type="GeneID" id="105445159"/>
<protein>
    <recommendedName>
        <fullName evidence="2">3-oxoacyl-[acyl-carrier-protein] reductase</fullName>
        <ecNumber evidence="2">1.1.1.100</ecNumber>
    </recommendedName>
</protein>
<dbReference type="PRINTS" id="PR00081">
    <property type="entry name" value="GDHRDH"/>
</dbReference>
<dbReference type="PRINTS" id="PR00080">
    <property type="entry name" value="SDRFAMILY"/>
</dbReference>
<evidence type="ECO:0000256" key="2">
    <source>
        <dbReference type="ARBA" id="ARBA00012948"/>
    </source>
</evidence>
<dbReference type="GO" id="GO:0004316">
    <property type="term" value="F:3-oxoacyl-[acyl-carrier-protein] reductase (NADPH) activity"/>
    <property type="evidence" value="ECO:0007669"/>
    <property type="project" value="UniProtKB-EC"/>
</dbReference>
<dbReference type="InterPro" id="IPR020904">
    <property type="entry name" value="Sc_DH/Rdtase_CS"/>
</dbReference>
<evidence type="ECO:0000313" key="6">
    <source>
        <dbReference type="EnsemblMetazoa" id="XP_030843377"/>
    </source>
</evidence>